<feature type="domain" description="SEA" evidence="13">
    <location>
        <begin position="311"/>
        <end position="434"/>
    </location>
</feature>
<feature type="disulfide bond" evidence="11">
    <location>
        <begin position="647"/>
        <end position="659"/>
    </location>
</feature>
<dbReference type="PROSITE" id="PS01209">
    <property type="entry name" value="LDLRA_1"/>
    <property type="match status" value="2"/>
</dbReference>
<dbReference type="PROSITE" id="PS50068">
    <property type="entry name" value="LDLRA_2"/>
    <property type="match status" value="3"/>
</dbReference>
<dbReference type="PRINTS" id="PR00261">
    <property type="entry name" value="LDLRECEPTOR"/>
</dbReference>
<feature type="disulfide bond" evidence="10">
    <location>
        <begin position="562"/>
        <end position="586"/>
    </location>
</feature>
<feature type="disulfide bond" evidence="11">
    <location>
        <begin position="666"/>
        <end position="681"/>
    </location>
</feature>
<evidence type="ECO:0000256" key="12">
    <source>
        <dbReference type="SAM" id="Phobius"/>
    </source>
</evidence>
<comment type="caution">
    <text evidence="15">The sequence shown here is derived from an EMBL/GenBank/DDBJ whole genome shotgun (WGS) entry which is preliminary data.</text>
</comment>
<comment type="subcellular location">
    <subcellularLocation>
        <location evidence="1">Cell membrane</location>
        <topology evidence="1">Single-pass type II membrane protein</topology>
    </subcellularLocation>
</comment>
<dbReference type="Pfam" id="PF00057">
    <property type="entry name" value="Ldl_recept_a"/>
    <property type="match status" value="2"/>
</dbReference>
<dbReference type="AlphaFoldDB" id="A0A7J7JNS0"/>
<dbReference type="OrthoDB" id="6038837at2759"/>
<feature type="transmembrane region" description="Helical" evidence="12">
    <location>
        <begin position="265"/>
        <end position="289"/>
    </location>
</feature>
<keyword evidence="16" id="KW-1185">Reference proteome</keyword>
<dbReference type="InterPro" id="IPR020067">
    <property type="entry name" value="Frizzled_dom"/>
</dbReference>
<evidence type="ECO:0000313" key="15">
    <source>
        <dbReference type="EMBL" id="KAF6027980.1"/>
    </source>
</evidence>
<dbReference type="CDD" id="cd00112">
    <property type="entry name" value="LDLa"/>
    <property type="match status" value="3"/>
</dbReference>
<evidence type="ECO:0000313" key="16">
    <source>
        <dbReference type="Proteomes" id="UP000593567"/>
    </source>
</evidence>
<dbReference type="SUPFAM" id="SSF63501">
    <property type="entry name" value="Frizzled cysteine-rich domain"/>
    <property type="match status" value="1"/>
</dbReference>
<dbReference type="EMBL" id="VXIV02002003">
    <property type="protein sequence ID" value="KAF6027980.1"/>
    <property type="molecule type" value="Genomic_DNA"/>
</dbReference>
<evidence type="ECO:0000256" key="4">
    <source>
        <dbReference type="ARBA" id="ARBA00022968"/>
    </source>
</evidence>
<feature type="domain" description="FZ" evidence="14">
    <location>
        <begin position="477"/>
        <end position="601"/>
    </location>
</feature>
<dbReference type="Pfam" id="PF01392">
    <property type="entry name" value="Fz"/>
    <property type="match status" value="1"/>
</dbReference>
<evidence type="ECO:0008006" key="17">
    <source>
        <dbReference type="Google" id="ProtNLM"/>
    </source>
</evidence>
<dbReference type="GO" id="GO:0005886">
    <property type="term" value="C:plasma membrane"/>
    <property type="evidence" value="ECO:0007669"/>
    <property type="project" value="UniProtKB-SubCell"/>
</dbReference>
<dbReference type="PANTHER" id="PTHR22722">
    <property type="entry name" value="LOW-DENSITY LIPOPROTEIN RECEPTOR-RELATED PROTEIN 2-RELATED"/>
    <property type="match status" value="1"/>
</dbReference>
<evidence type="ECO:0000256" key="8">
    <source>
        <dbReference type="ARBA" id="ARBA00023170"/>
    </source>
</evidence>
<evidence type="ECO:0000256" key="7">
    <source>
        <dbReference type="ARBA" id="ARBA00023157"/>
    </source>
</evidence>
<evidence type="ECO:0000256" key="5">
    <source>
        <dbReference type="ARBA" id="ARBA00022989"/>
    </source>
</evidence>
<keyword evidence="7 11" id="KW-1015">Disulfide bond</keyword>
<evidence type="ECO:0000256" key="10">
    <source>
        <dbReference type="PROSITE-ProRule" id="PRU00090"/>
    </source>
</evidence>
<reference evidence="15" key="1">
    <citation type="submission" date="2020-06" db="EMBL/GenBank/DDBJ databases">
        <title>Draft genome of Bugula neritina, a colonial animal packing powerful symbionts and potential medicines.</title>
        <authorList>
            <person name="Rayko M."/>
        </authorList>
    </citation>
    <scope>NUCLEOTIDE SEQUENCE [LARGE SCALE GENOMIC DNA]</scope>
    <source>
        <strain evidence="15">Kwan_BN1</strain>
    </source>
</reference>
<keyword evidence="4" id="KW-0735">Signal-anchor</keyword>
<dbReference type="PROSITE" id="PS50038">
    <property type="entry name" value="FZ"/>
    <property type="match status" value="1"/>
</dbReference>
<dbReference type="FunFam" id="4.10.400.10:FF:000011">
    <property type="entry name" value="Low-density lipoprotein receptor-related protein 1"/>
    <property type="match status" value="1"/>
</dbReference>
<dbReference type="CDD" id="cd07066">
    <property type="entry name" value="CRD_FZ"/>
    <property type="match status" value="1"/>
</dbReference>
<keyword evidence="6 12" id="KW-0472">Membrane</keyword>
<dbReference type="PROSITE" id="PS50024">
    <property type="entry name" value="SEA"/>
    <property type="match status" value="1"/>
</dbReference>
<sequence>MMLGQVEVYFVRLAIAVRGLIVCGQQIANAFQFAETQSNTTGYSFAHPDGHIYEEIGSETQSNHPPPYFTNEMESRIPSVHQTMDHHFRGSPASLCSSCSVRCTEHSAPPQQPPPSLPMCNCGNPMMSTHTLPQQPFCSFHGSITPHHLHHQRQASGSPRTLNNGYEQQCPGSNTPCTLHHNSIADPHHTMPCTLHNPLGISNHRYTGTIPADTATHHNKDTKSSNRSLSPFAFLRKNNRDSKTSTNTMLDNTSSKSMLVCSRRWLVAIILTLVLITILSIAVGLVVTFTVQKSGANPGSGNLISPKVYRMTERIEGTLRVVNGPPSVYKSSFSNKLSEDFMQYSAKFVSEVNNVLLAKQDLKNVIDHIQVLRLRNGSVVVEFMVHLKKEFPETDAQTHADSVKQLLVAQTSNTSNLYMSQISPHDIQSLPYFESSNTETTTILEITESPSPEPVTTTPTPTTTPVVTTTQAFTIPPASGVCQPITNSICQRAPYNSSGTTFPNFMGNENQDDASVSTLLTILDSLSTSTGCYSHLNLFSCALMVPKCDADQDRIPPCRQLCEAAFSTCGTYMESILGNGADNIRCDMFPNSTDSSICVGEQDVVPPNCASGFICDAGVCHGMKDRCDSVSDCLDGSDEQNCDNFQCVTGQFTCGNGKCIPKVWKCDFKDDCGDESDEKDCVPVAPCQHGEFKCVNGSDAWTQSTEDVCIDGKYTCDGTNDCTDGSDEAEAFCRIELQSG</sequence>
<keyword evidence="8" id="KW-0675">Receptor</keyword>
<evidence type="ECO:0000259" key="14">
    <source>
        <dbReference type="PROSITE" id="PS50038"/>
    </source>
</evidence>
<keyword evidence="5 12" id="KW-1133">Transmembrane helix</keyword>
<keyword evidence="3" id="KW-0677">Repeat</keyword>
<dbReference type="Gene3D" id="1.10.2000.10">
    <property type="entry name" value="Frizzled cysteine-rich domain"/>
    <property type="match status" value="1"/>
</dbReference>
<evidence type="ECO:0000256" key="6">
    <source>
        <dbReference type="ARBA" id="ARBA00023136"/>
    </source>
</evidence>
<dbReference type="SUPFAM" id="SSF57424">
    <property type="entry name" value="LDL receptor-like module"/>
    <property type="match status" value="3"/>
</dbReference>
<dbReference type="InterPro" id="IPR000082">
    <property type="entry name" value="SEA_dom"/>
</dbReference>
<dbReference type="SMART" id="SM00192">
    <property type="entry name" value="LDLa"/>
    <property type="match status" value="3"/>
</dbReference>
<dbReference type="GO" id="GO:0043235">
    <property type="term" value="C:receptor complex"/>
    <property type="evidence" value="ECO:0007669"/>
    <property type="project" value="TreeGrafter"/>
</dbReference>
<dbReference type="InterPro" id="IPR023415">
    <property type="entry name" value="LDLR_class-A_CS"/>
</dbReference>
<dbReference type="InterPro" id="IPR051221">
    <property type="entry name" value="LDLR-related"/>
</dbReference>
<evidence type="ECO:0000256" key="3">
    <source>
        <dbReference type="ARBA" id="ARBA00022737"/>
    </source>
</evidence>
<feature type="disulfide bond" evidence="11">
    <location>
        <begin position="615"/>
        <end position="633"/>
    </location>
</feature>
<dbReference type="InterPro" id="IPR036055">
    <property type="entry name" value="LDL_receptor-like_sf"/>
</dbReference>
<proteinExistence type="predicted"/>
<dbReference type="InterPro" id="IPR036790">
    <property type="entry name" value="Frizzled_dom_sf"/>
</dbReference>
<evidence type="ECO:0000256" key="9">
    <source>
        <dbReference type="ARBA" id="ARBA00023180"/>
    </source>
</evidence>
<organism evidence="15 16">
    <name type="scientific">Bugula neritina</name>
    <name type="common">Brown bryozoan</name>
    <name type="synonym">Sertularia neritina</name>
    <dbReference type="NCBI Taxonomy" id="10212"/>
    <lineage>
        <taxon>Eukaryota</taxon>
        <taxon>Metazoa</taxon>
        <taxon>Spiralia</taxon>
        <taxon>Lophotrochozoa</taxon>
        <taxon>Bryozoa</taxon>
        <taxon>Gymnolaemata</taxon>
        <taxon>Cheilostomatida</taxon>
        <taxon>Flustrina</taxon>
        <taxon>Buguloidea</taxon>
        <taxon>Bugulidae</taxon>
        <taxon>Bugula</taxon>
    </lineage>
</organism>
<name>A0A7J7JNS0_BUGNE</name>
<feature type="disulfide bond" evidence="11">
    <location>
        <begin position="654"/>
        <end position="672"/>
    </location>
</feature>
<evidence type="ECO:0000256" key="1">
    <source>
        <dbReference type="ARBA" id="ARBA00004401"/>
    </source>
</evidence>
<keyword evidence="2 12" id="KW-0812">Transmembrane</keyword>
<gene>
    <name evidence="15" type="ORF">EB796_013731</name>
</gene>
<dbReference type="Pfam" id="PF01390">
    <property type="entry name" value="SEA"/>
    <property type="match status" value="1"/>
</dbReference>
<protein>
    <recommendedName>
        <fullName evidence="17">CORIN</fullName>
    </recommendedName>
</protein>
<evidence type="ECO:0000256" key="11">
    <source>
        <dbReference type="PROSITE-ProRule" id="PRU00124"/>
    </source>
</evidence>
<accession>A0A7J7JNS0</accession>
<dbReference type="SMART" id="SM00063">
    <property type="entry name" value="FRI"/>
    <property type="match status" value="1"/>
</dbReference>
<dbReference type="Gene3D" id="4.10.400.10">
    <property type="entry name" value="Low-density Lipoprotein Receptor"/>
    <property type="match status" value="3"/>
</dbReference>
<feature type="disulfide bond" evidence="11">
    <location>
        <begin position="627"/>
        <end position="642"/>
    </location>
</feature>
<evidence type="ECO:0000259" key="13">
    <source>
        <dbReference type="PROSITE" id="PS50024"/>
    </source>
</evidence>
<dbReference type="InterPro" id="IPR002172">
    <property type="entry name" value="LDrepeatLR_classA_rpt"/>
</dbReference>
<keyword evidence="9" id="KW-0325">Glycoprotein</keyword>
<comment type="caution">
    <text evidence="11">Lacks conserved residue(s) required for the propagation of feature annotation.</text>
</comment>
<evidence type="ECO:0000256" key="2">
    <source>
        <dbReference type="ARBA" id="ARBA00022692"/>
    </source>
</evidence>
<dbReference type="Proteomes" id="UP000593567">
    <property type="component" value="Unassembled WGS sequence"/>
</dbReference>